<evidence type="ECO:0000313" key="1">
    <source>
        <dbReference type="EMBL" id="CAH1424370.1"/>
    </source>
</evidence>
<protein>
    <submittedName>
        <fullName evidence="1">Uncharacterized protein</fullName>
    </submittedName>
</protein>
<comment type="caution">
    <text evidence="1">The sequence shown here is derived from an EMBL/GenBank/DDBJ whole genome shotgun (WGS) entry which is preliminary data.</text>
</comment>
<gene>
    <name evidence="1" type="ORF">LVIROSA_LOCUS11580</name>
</gene>
<sequence length="118" mass="12763">MILLKAFSGRERIKLGSLLLITSIDTPESSDWSAFQSFYIGGRANPSSVLVEFDAYLQSSCGFDGARMGRRVGEVLAFGLPKDFDGGGSAKCGSKKEMHLRLCNHPVIIDGGNKLDAY</sequence>
<evidence type="ECO:0000313" key="2">
    <source>
        <dbReference type="Proteomes" id="UP001157418"/>
    </source>
</evidence>
<organism evidence="1 2">
    <name type="scientific">Lactuca virosa</name>
    <dbReference type="NCBI Taxonomy" id="75947"/>
    <lineage>
        <taxon>Eukaryota</taxon>
        <taxon>Viridiplantae</taxon>
        <taxon>Streptophyta</taxon>
        <taxon>Embryophyta</taxon>
        <taxon>Tracheophyta</taxon>
        <taxon>Spermatophyta</taxon>
        <taxon>Magnoliopsida</taxon>
        <taxon>eudicotyledons</taxon>
        <taxon>Gunneridae</taxon>
        <taxon>Pentapetalae</taxon>
        <taxon>asterids</taxon>
        <taxon>campanulids</taxon>
        <taxon>Asterales</taxon>
        <taxon>Asteraceae</taxon>
        <taxon>Cichorioideae</taxon>
        <taxon>Cichorieae</taxon>
        <taxon>Lactucinae</taxon>
        <taxon>Lactuca</taxon>
    </lineage>
</organism>
<name>A0AAU9MDJ2_9ASTR</name>
<reference evidence="1 2" key="1">
    <citation type="submission" date="2022-01" db="EMBL/GenBank/DDBJ databases">
        <authorList>
            <person name="Xiong W."/>
            <person name="Schranz E."/>
        </authorList>
    </citation>
    <scope>NUCLEOTIDE SEQUENCE [LARGE SCALE GENOMIC DNA]</scope>
</reference>
<dbReference type="EMBL" id="CAKMRJ010001555">
    <property type="protein sequence ID" value="CAH1424370.1"/>
    <property type="molecule type" value="Genomic_DNA"/>
</dbReference>
<dbReference type="Proteomes" id="UP001157418">
    <property type="component" value="Unassembled WGS sequence"/>
</dbReference>
<keyword evidence="2" id="KW-1185">Reference proteome</keyword>
<dbReference type="AlphaFoldDB" id="A0AAU9MDJ2"/>
<proteinExistence type="predicted"/>
<accession>A0AAU9MDJ2</accession>